<dbReference type="VEuPathDB" id="FungiDB:H310_05874"/>
<dbReference type="AlphaFoldDB" id="A0A024U8Z0"/>
<dbReference type="RefSeq" id="XP_008868942.1">
    <property type="nucleotide sequence ID" value="XM_008870720.1"/>
</dbReference>
<dbReference type="OrthoDB" id="61540at2759"/>
<dbReference type="SUPFAM" id="SSF46579">
    <property type="entry name" value="Prefoldin"/>
    <property type="match status" value="1"/>
</dbReference>
<feature type="coiled-coil region" evidence="1">
    <location>
        <begin position="68"/>
        <end position="95"/>
    </location>
</feature>
<evidence type="ECO:0000313" key="2">
    <source>
        <dbReference type="EMBL" id="ETW02337.1"/>
    </source>
</evidence>
<sequence length="104" mass="11946">MADQITHMQEDIHKLQKMVHALFDKIEDEKCEASDVYADKDKLVELINRLCTKMGDANMLELTISPAKDIGQDQIQELKENIAKLQSERQNLQRRTAACVKGIY</sequence>
<keyword evidence="1" id="KW-0175">Coiled coil</keyword>
<organism evidence="2">
    <name type="scientific">Aphanomyces invadans</name>
    <dbReference type="NCBI Taxonomy" id="157072"/>
    <lineage>
        <taxon>Eukaryota</taxon>
        <taxon>Sar</taxon>
        <taxon>Stramenopiles</taxon>
        <taxon>Oomycota</taxon>
        <taxon>Saprolegniomycetes</taxon>
        <taxon>Saprolegniales</taxon>
        <taxon>Verrucalvaceae</taxon>
        <taxon>Aphanomyces</taxon>
    </lineage>
</organism>
<reference evidence="2" key="1">
    <citation type="submission" date="2013-12" db="EMBL/GenBank/DDBJ databases">
        <title>The Genome Sequence of Aphanomyces invadans NJM9701.</title>
        <authorList>
            <consortium name="The Broad Institute Genomics Platform"/>
            <person name="Russ C."/>
            <person name="Tyler B."/>
            <person name="van West P."/>
            <person name="Dieguez-Uribeondo J."/>
            <person name="Young S.K."/>
            <person name="Zeng Q."/>
            <person name="Gargeya S."/>
            <person name="Fitzgerald M."/>
            <person name="Abouelleil A."/>
            <person name="Alvarado L."/>
            <person name="Chapman S.B."/>
            <person name="Gainer-Dewar J."/>
            <person name="Goldberg J."/>
            <person name="Griggs A."/>
            <person name="Gujja S."/>
            <person name="Hansen M."/>
            <person name="Howarth C."/>
            <person name="Imamovic A."/>
            <person name="Ireland A."/>
            <person name="Larimer J."/>
            <person name="McCowan C."/>
            <person name="Murphy C."/>
            <person name="Pearson M."/>
            <person name="Poon T.W."/>
            <person name="Priest M."/>
            <person name="Roberts A."/>
            <person name="Saif S."/>
            <person name="Shea T."/>
            <person name="Sykes S."/>
            <person name="Wortman J."/>
            <person name="Nusbaum C."/>
            <person name="Birren B."/>
        </authorList>
    </citation>
    <scope>NUCLEOTIDE SEQUENCE [LARGE SCALE GENOMIC DNA]</scope>
    <source>
        <strain evidence="2">NJM9701</strain>
    </source>
</reference>
<dbReference type="eggNOG" id="ENOG502S9S9">
    <property type="taxonomic scope" value="Eukaryota"/>
</dbReference>
<protein>
    <submittedName>
        <fullName evidence="2">Uncharacterized protein</fullName>
    </submittedName>
</protein>
<proteinExistence type="predicted"/>
<evidence type="ECO:0000256" key="1">
    <source>
        <dbReference type="SAM" id="Coils"/>
    </source>
</evidence>
<dbReference type="GeneID" id="20082924"/>
<dbReference type="Gene3D" id="1.10.287.370">
    <property type="match status" value="1"/>
</dbReference>
<gene>
    <name evidence="2" type="ORF">H310_05874</name>
</gene>
<dbReference type="EMBL" id="KI913961">
    <property type="protein sequence ID" value="ETW02337.1"/>
    <property type="molecule type" value="Genomic_DNA"/>
</dbReference>
<dbReference type="InterPro" id="IPR009053">
    <property type="entry name" value="Prefoldin"/>
</dbReference>
<accession>A0A024U8Z0</accession>
<name>A0A024U8Z0_9STRA</name>